<evidence type="ECO:0000259" key="1">
    <source>
        <dbReference type="PROSITE" id="PS50003"/>
    </source>
</evidence>
<proteinExistence type="predicted"/>
<dbReference type="EMBL" id="CAUJNA010001755">
    <property type="protein sequence ID" value="CAJ1388751.1"/>
    <property type="molecule type" value="Genomic_DNA"/>
</dbReference>
<comment type="caution">
    <text evidence="2">The sequence shown here is derived from an EMBL/GenBank/DDBJ whole genome shotgun (WGS) entry which is preliminary data.</text>
</comment>
<accession>A0AA36IL45</accession>
<reference evidence="2" key="1">
    <citation type="submission" date="2023-08" db="EMBL/GenBank/DDBJ databases">
        <authorList>
            <person name="Chen Y."/>
            <person name="Shah S."/>
            <person name="Dougan E. K."/>
            <person name="Thang M."/>
            <person name="Chan C."/>
        </authorList>
    </citation>
    <scope>NUCLEOTIDE SEQUENCE</scope>
</reference>
<keyword evidence="3" id="KW-1185">Reference proteome</keyword>
<protein>
    <recommendedName>
        <fullName evidence="1">PH domain-containing protein</fullName>
    </recommendedName>
</protein>
<dbReference type="InterPro" id="IPR001849">
    <property type="entry name" value="PH_domain"/>
</dbReference>
<dbReference type="Proteomes" id="UP001178507">
    <property type="component" value="Unassembled WGS sequence"/>
</dbReference>
<organism evidence="2 3">
    <name type="scientific">Effrenium voratum</name>
    <dbReference type="NCBI Taxonomy" id="2562239"/>
    <lineage>
        <taxon>Eukaryota</taxon>
        <taxon>Sar</taxon>
        <taxon>Alveolata</taxon>
        <taxon>Dinophyceae</taxon>
        <taxon>Suessiales</taxon>
        <taxon>Symbiodiniaceae</taxon>
        <taxon>Effrenium</taxon>
    </lineage>
</organism>
<dbReference type="AlphaFoldDB" id="A0AA36IL45"/>
<gene>
    <name evidence="2" type="ORF">EVOR1521_LOCUS14554</name>
</gene>
<dbReference type="PROSITE" id="PS50003">
    <property type="entry name" value="PH_DOMAIN"/>
    <property type="match status" value="1"/>
</dbReference>
<name>A0AA36IL45_9DINO</name>
<evidence type="ECO:0000313" key="2">
    <source>
        <dbReference type="EMBL" id="CAJ1388751.1"/>
    </source>
</evidence>
<feature type="domain" description="PH" evidence="1">
    <location>
        <begin position="45"/>
        <end position="166"/>
    </location>
</feature>
<sequence length="181" mass="21249">MEFGDSAHSGDLQRARGKIIARKDRFERERKALQFVQRHTGVRKKEPLRGELLQLRSSFWKTEKIRRWVELDEHTEILVIWTQKPPPSLVYKIEELQPKATWPCGKVNADKAIPLSVYEMQDLRDVDASKPYLSIFAYFRKRGLILVAETEEDFETWLNALGQFVGVSSTNFKWNRGLDRE</sequence>
<evidence type="ECO:0000313" key="3">
    <source>
        <dbReference type="Proteomes" id="UP001178507"/>
    </source>
</evidence>
<dbReference type="SUPFAM" id="SSF50729">
    <property type="entry name" value="PH domain-like"/>
    <property type="match status" value="1"/>
</dbReference>